<dbReference type="RefSeq" id="WP_136726555.1">
    <property type="nucleotide sequence ID" value="NZ_SUMC01000029.1"/>
</dbReference>
<dbReference type="PANTHER" id="PTHR43236">
    <property type="entry name" value="ANTITOXIN HIGA1"/>
    <property type="match status" value="1"/>
</dbReference>
<dbReference type="InterPro" id="IPR010359">
    <property type="entry name" value="IrrE_HExxH"/>
</dbReference>
<feature type="domain" description="IrrE N-terminal-like" evidence="1">
    <location>
        <begin position="173"/>
        <end position="294"/>
    </location>
</feature>
<evidence type="ECO:0000313" key="2">
    <source>
        <dbReference type="EMBL" id="TKA08601.1"/>
    </source>
</evidence>
<name>A0A4U0SKH2_9ACTN</name>
<dbReference type="PANTHER" id="PTHR43236:SF1">
    <property type="entry name" value="BLL7220 PROTEIN"/>
    <property type="match status" value="1"/>
</dbReference>
<dbReference type="OrthoDB" id="9794834at2"/>
<dbReference type="Proteomes" id="UP000305778">
    <property type="component" value="Unassembled WGS sequence"/>
</dbReference>
<evidence type="ECO:0000259" key="1">
    <source>
        <dbReference type="Pfam" id="PF06114"/>
    </source>
</evidence>
<dbReference type="InterPro" id="IPR052345">
    <property type="entry name" value="Rad_response_metalloprotease"/>
</dbReference>
<dbReference type="EMBL" id="SUMC01000029">
    <property type="protein sequence ID" value="TKA08601.1"/>
    <property type="molecule type" value="Genomic_DNA"/>
</dbReference>
<sequence>MARTEQTTLDRVREVIDRVAPSRAAFAERIGITGDKLSKSLSGARRFTSLELALVAEAGAVTVDWLLTGHTPARPALAARAVAPSPSSPPLDERALEELAGRFTTAYDVLSLLDHAPELPALPAARPEGSPHEQGARLAETARDRLRAAGVPPLRELDLSGLTAACAQVFGVDVAVTRLPAGLEGLTWQTDSCRLVILGTHPVWTRQRFTLVHELGHVLASDAQDLLVEAAMAPGLAAEPTEIRANAFAAALLMPEDGLRADLPPGLPAQLDTPSFAALVVRHRVSPSAMAARLYALGLIDGAARDRLRRHTTAGCHEVAGAMDAYVAQSAASGAEVPPVRLVSGLFAAYRAGRSTLRPLAALLGSGVDELRSLLDPTALPEPSDAITGEPVFTP</sequence>
<evidence type="ECO:0000313" key="3">
    <source>
        <dbReference type="Proteomes" id="UP000305778"/>
    </source>
</evidence>
<gene>
    <name evidence="2" type="ORF">FCI23_27095</name>
</gene>
<proteinExistence type="predicted"/>
<accession>A0A4U0SKH2</accession>
<dbReference type="Gene3D" id="1.10.10.2910">
    <property type="match status" value="1"/>
</dbReference>
<organism evidence="2 3">
    <name type="scientific">Actinacidiphila oryziradicis</name>
    <dbReference type="NCBI Taxonomy" id="2571141"/>
    <lineage>
        <taxon>Bacteria</taxon>
        <taxon>Bacillati</taxon>
        <taxon>Actinomycetota</taxon>
        <taxon>Actinomycetes</taxon>
        <taxon>Kitasatosporales</taxon>
        <taxon>Streptomycetaceae</taxon>
        <taxon>Actinacidiphila</taxon>
    </lineage>
</organism>
<protein>
    <submittedName>
        <fullName evidence="2">ImmA/IrrE family metallo-endopeptidase</fullName>
    </submittedName>
</protein>
<reference evidence="2 3" key="1">
    <citation type="submission" date="2019-04" db="EMBL/GenBank/DDBJ databases">
        <title>Streptomyces oryziradicis sp. nov., a novel actinomycete isolated from rhizosphere soil of rice (Oryza sativa L.).</title>
        <authorList>
            <person name="Li C."/>
        </authorList>
    </citation>
    <scope>NUCLEOTIDE SEQUENCE [LARGE SCALE GENOMIC DNA]</scope>
    <source>
        <strain evidence="2 3">NEAU-C40</strain>
    </source>
</reference>
<comment type="caution">
    <text evidence="2">The sequence shown here is derived from an EMBL/GenBank/DDBJ whole genome shotgun (WGS) entry which is preliminary data.</text>
</comment>
<dbReference type="AlphaFoldDB" id="A0A4U0SKH2"/>
<keyword evidence="3" id="KW-1185">Reference proteome</keyword>
<dbReference type="Pfam" id="PF06114">
    <property type="entry name" value="Peptidase_M78"/>
    <property type="match status" value="1"/>
</dbReference>